<evidence type="ECO:0007829" key="5">
    <source>
        <dbReference type="PeptideAtlas" id="B7P4N4"/>
    </source>
</evidence>
<dbReference type="InterPro" id="IPR043155">
    <property type="entry name" value="VPS33_dom3b"/>
</dbReference>
<reference evidence="2 4" key="1">
    <citation type="submission" date="2008-03" db="EMBL/GenBank/DDBJ databases">
        <title>Annotation of Ixodes scapularis.</title>
        <authorList>
            <consortium name="Ixodes scapularis Genome Project Consortium"/>
            <person name="Caler E."/>
            <person name="Hannick L.I."/>
            <person name="Bidwell S."/>
            <person name="Joardar V."/>
            <person name="Thiagarajan M."/>
            <person name="Amedeo P."/>
            <person name="Galinsky K.J."/>
            <person name="Schobel S."/>
            <person name="Inman J."/>
            <person name="Hostetler J."/>
            <person name="Miller J."/>
            <person name="Hammond M."/>
            <person name="Megy K."/>
            <person name="Lawson D."/>
            <person name="Kodira C."/>
            <person name="Sutton G."/>
            <person name="Meyer J."/>
            <person name="Hill C.A."/>
            <person name="Birren B."/>
            <person name="Nene V."/>
            <person name="Collins F."/>
            <person name="Alarcon-Chaidez F."/>
            <person name="Wikel S."/>
            <person name="Strausberg R."/>
        </authorList>
    </citation>
    <scope>NUCLEOTIDE SEQUENCE [LARGE SCALE GENOMIC DNA]</scope>
    <source>
        <strain evidence="4">Wikel</strain>
        <strain evidence="2">Wikel colony</strain>
    </source>
</reference>
<dbReference type="FunFam" id="3.40.50.1910:FF:000005">
    <property type="entry name" value="vacuolar protein sorting-associated protein 33A isoform X1"/>
    <property type="match status" value="1"/>
</dbReference>
<dbReference type="VEuPathDB" id="VectorBase:ISCW000790"/>
<dbReference type="OrthoDB" id="10262287at2759"/>
<dbReference type="GO" id="GO:0033263">
    <property type="term" value="C:CORVET complex"/>
    <property type="evidence" value="ECO:0000318"/>
    <property type="project" value="GO_Central"/>
</dbReference>
<evidence type="ECO:0000256" key="1">
    <source>
        <dbReference type="ARBA" id="ARBA00009884"/>
    </source>
</evidence>
<dbReference type="EMBL" id="ABJB010245609">
    <property type="status" value="NOT_ANNOTATED_CDS"/>
    <property type="molecule type" value="Genomic_DNA"/>
</dbReference>
<dbReference type="SUPFAM" id="SSF56815">
    <property type="entry name" value="Sec1/munc18-like (SM) proteins"/>
    <property type="match status" value="1"/>
</dbReference>
<dbReference type="InterPro" id="IPR043154">
    <property type="entry name" value="Sec-1-like_dom1"/>
</dbReference>
<dbReference type="GO" id="GO:0016192">
    <property type="term" value="P:vesicle-mediated transport"/>
    <property type="evidence" value="ECO:0000318"/>
    <property type="project" value="GO_Central"/>
</dbReference>
<dbReference type="Gene3D" id="3.40.50.2060">
    <property type="match status" value="1"/>
</dbReference>
<dbReference type="FunCoup" id="B7P4N4">
    <property type="interactions" value="1644"/>
</dbReference>
<dbReference type="VEuPathDB" id="VectorBase:ISCP_020590"/>
<proteinExistence type="evidence at protein level"/>
<dbReference type="InterPro" id="IPR001619">
    <property type="entry name" value="Sec1-like"/>
</dbReference>
<organism>
    <name type="scientific">Ixodes scapularis</name>
    <name type="common">Black-legged tick</name>
    <name type="synonym">Deer tick</name>
    <dbReference type="NCBI Taxonomy" id="6945"/>
    <lineage>
        <taxon>Eukaryota</taxon>
        <taxon>Metazoa</taxon>
        <taxon>Ecdysozoa</taxon>
        <taxon>Arthropoda</taxon>
        <taxon>Chelicerata</taxon>
        <taxon>Arachnida</taxon>
        <taxon>Acari</taxon>
        <taxon>Parasitiformes</taxon>
        <taxon>Ixodida</taxon>
        <taxon>Ixodoidea</taxon>
        <taxon>Ixodidae</taxon>
        <taxon>Ixodinae</taxon>
        <taxon>Ixodes</taxon>
    </lineage>
</organism>
<dbReference type="Gene3D" id="3.90.830.10">
    <property type="entry name" value="Syntaxin Binding Protein 1, Chain A, domain 2"/>
    <property type="match status" value="1"/>
</dbReference>
<comment type="similarity">
    <text evidence="1">Belongs to the STXBP/unc-18/SEC1 family.</text>
</comment>
<gene>
    <name evidence="3" type="primary">8024568</name>
    <name evidence="2" type="ORF">IscW_ISCW000790</name>
</gene>
<keyword evidence="5" id="KW-1267">Proteomics identification</keyword>
<dbReference type="PaxDb" id="6945-B7P4N4"/>
<dbReference type="STRING" id="6945.B7P4N4"/>
<dbReference type="AlphaFoldDB" id="B7P4N4"/>
<accession>B7P4N4</accession>
<sequence>MAAHLASGRVNVALLREAARRELVELLDKCIGTKAIVWDETLVGPFSLISEFVLLKEHNVTQMFHLAAKRPISTTAQNIVYMVRPKLHLMDIIAEHALQEEKSRGGPKKEFHIFFVPRKSQPCIRKLQQHGVYGDIHIEEYALELFPVDSDVLSMEMEYSFRECEVEGDTTSMHHVARALMTLQTLYGVIPNVYGKGKHAQMVSEMMVRMRRELSGREPQLVPQIENLLLLDRAVDLLTPLATQLTYQGLLDEIFGVHHNIVKVPPEKFQGEGESKQFCLNSAEELFAELRDRNFNAVGPVLSREAKSLSSQYDARHEAQTIPEIKQFVDRLPSMQLKKKSLANHTSMAELIKEVTDRESFFEALGIEQEFMNGLDTDKVHPRIEDLIAREEDMLRVLRLVCMQSVANNGLKQKVLDHYKREILQTYGYQHLLSLERLERAGLLTTHEQRVYSVVRKTLKLNVEDINEQAPNDVSYVYSGYAPLSVRLAQFLAQPGWRAIQDVLNKLPGPTVCELQQRPPGMRPRRGSVSSLQSGADEPKVTLVFFLGGCTYAEISALRFLSQQDDAPVEYLVATTKLINGNSFLESLAEPLRTPEPQ</sequence>
<name>B7P4N4_IXOSC</name>
<dbReference type="InParanoid" id="B7P4N4"/>
<dbReference type="GO" id="GO:0005764">
    <property type="term" value="C:lysosome"/>
    <property type="evidence" value="ECO:0000318"/>
    <property type="project" value="GO_Central"/>
</dbReference>
<dbReference type="Gene3D" id="1.25.40.850">
    <property type="match status" value="1"/>
</dbReference>
<dbReference type="Pfam" id="PF00995">
    <property type="entry name" value="Sec1"/>
    <property type="match status" value="1"/>
</dbReference>
<dbReference type="InterPro" id="IPR036045">
    <property type="entry name" value="Sec1-like_sf"/>
</dbReference>
<dbReference type="InterPro" id="IPR027482">
    <property type="entry name" value="Sec1-like_dom2"/>
</dbReference>
<dbReference type="KEGG" id="isc:8024568"/>
<dbReference type="Gene3D" id="3.40.50.1910">
    <property type="match status" value="2"/>
</dbReference>
<dbReference type="EMBL" id="ABJB010467018">
    <property type="status" value="NOT_ANNOTATED_CDS"/>
    <property type="molecule type" value="Genomic_DNA"/>
</dbReference>
<dbReference type="EnsemblMetazoa" id="ISCW000790-RA">
    <property type="protein sequence ID" value="ISCW000790-PA"/>
    <property type="gene ID" value="ISCW000790"/>
</dbReference>
<dbReference type="PIRSF" id="PIRSF005715">
    <property type="entry name" value="VPS45_Sec1"/>
    <property type="match status" value="1"/>
</dbReference>
<evidence type="ECO:0000313" key="4">
    <source>
        <dbReference type="Proteomes" id="UP000001555"/>
    </source>
</evidence>
<dbReference type="Proteomes" id="UP000001555">
    <property type="component" value="Unassembled WGS sequence"/>
</dbReference>
<dbReference type="HOGENOM" id="CLU_016678_3_0_1"/>
<dbReference type="PANTHER" id="PTHR11679">
    <property type="entry name" value="VESICLE PROTEIN SORTING-ASSOCIATED"/>
    <property type="match status" value="1"/>
</dbReference>
<dbReference type="GO" id="GO:0006886">
    <property type="term" value="P:intracellular protein transport"/>
    <property type="evidence" value="ECO:0000318"/>
    <property type="project" value="GO_Central"/>
</dbReference>
<reference evidence="3" key="2">
    <citation type="submission" date="2020-05" db="UniProtKB">
        <authorList>
            <consortium name="EnsemblMetazoa"/>
        </authorList>
    </citation>
    <scope>IDENTIFICATION</scope>
    <source>
        <strain evidence="3">wikel</strain>
    </source>
</reference>
<keyword evidence="4" id="KW-1185">Reference proteome</keyword>
<evidence type="ECO:0000313" key="3">
    <source>
        <dbReference type="EnsemblMetazoa" id="ISCW000790-PA"/>
    </source>
</evidence>
<dbReference type="InterPro" id="IPR043127">
    <property type="entry name" value="Sec-1-like_dom3a"/>
</dbReference>
<dbReference type="VEuPathDB" id="VectorBase:ISCI000790"/>
<dbReference type="EMBL" id="DS636476">
    <property type="protein sequence ID" value="EEC01556.1"/>
    <property type="molecule type" value="Genomic_DNA"/>
</dbReference>
<protein>
    <submittedName>
        <fullName evidence="2 3">Vacuolar protein-sorting protein, putative</fullName>
    </submittedName>
</protein>
<evidence type="ECO:0000313" key="2">
    <source>
        <dbReference type="EMBL" id="EEC01556.1"/>
    </source>
</evidence>